<keyword evidence="2" id="KW-1185">Reference proteome</keyword>
<accession>A0ABT8DQN5</accession>
<dbReference type="EMBL" id="JAUHHC010000001">
    <property type="protein sequence ID" value="MDN3919393.1"/>
    <property type="molecule type" value="Genomic_DNA"/>
</dbReference>
<dbReference type="Pfam" id="PF11736">
    <property type="entry name" value="DUF3299"/>
    <property type="match status" value="1"/>
</dbReference>
<evidence type="ECO:0000313" key="2">
    <source>
        <dbReference type="Proteomes" id="UP001228044"/>
    </source>
</evidence>
<dbReference type="InterPro" id="IPR021727">
    <property type="entry name" value="DUF3299"/>
</dbReference>
<dbReference type="RefSeq" id="WP_290357697.1">
    <property type="nucleotide sequence ID" value="NZ_JAUHHC010000001.1"/>
</dbReference>
<protein>
    <submittedName>
        <fullName evidence="1">DUF3299 domain-containing protein</fullName>
    </submittedName>
</protein>
<organism evidence="1 2">
    <name type="scientific">Roseateles violae</name>
    <dbReference type="NCBI Taxonomy" id="3058042"/>
    <lineage>
        <taxon>Bacteria</taxon>
        <taxon>Pseudomonadati</taxon>
        <taxon>Pseudomonadota</taxon>
        <taxon>Betaproteobacteria</taxon>
        <taxon>Burkholderiales</taxon>
        <taxon>Sphaerotilaceae</taxon>
        <taxon>Roseateles</taxon>
    </lineage>
</organism>
<dbReference type="Gene3D" id="2.40.50.870">
    <property type="entry name" value="Protein of unknown function (DUF3299)"/>
    <property type="match status" value="1"/>
</dbReference>
<sequence>MSTHERQLNQVRRALVMSWIAAAVIPAQARANAYRDIGWSALSPPGWNHMEGLSDLVAEAEDLPDDDPRAKALMDKLRAAGNQSPTVDAMNGVDVMLPGYAVAPDDAVMPGLSQFLLVPYLGSCIHSPPPPSNQTLNCRATEPIIGLRSMDAIWVFGRLRIERTVSPTGVAAYSLQVARVERQS</sequence>
<evidence type="ECO:0000313" key="1">
    <source>
        <dbReference type="EMBL" id="MDN3919393.1"/>
    </source>
</evidence>
<name>A0ABT8DQN5_9BURK</name>
<reference evidence="1 2" key="1">
    <citation type="submission" date="2023-06" db="EMBL/GenBank/DDBJ databases">
        <title>Pelomonas sp. PFR6 16S ribosomal RNA gene Genome sequencing and assembly.</title>
        <authorList>
            <person name="Woo H."/>
        </authorList>
    </citation>
    <scope>NUCLEOTIDE SEQUENCE [LARGE SCALE GENOMIC DNA]</scope>
    <source>
        <strain evidence="1 2">PFR6</strain>
    </source>
</reference>
<proteinExistence type="predicted"/>
<comment type="caution">
    <text evidence="1">The sequence shown here is derived from an EMBL/GenBank/DDBJ whole genome shotgun (WGS) entry which is preliminary data.</text>
</comment>
<dbReference type="Proteomes" id="UP001228044">
    <property type="component" value="Unassembled WGS sequence"/>
</dbReference>
<gene>
    <name evidence="1" type="ORF">QWJ38_03765</name>
</gene>